<dbReference type="InterPro" id="IPR005218">
    <property type="entry name" value="Diacylglycerol/lipid_kinase"/>
</dbReference>
<dbReference type="PANTHER" id="PTHR12358">
    <property type="entry name" value="SPHINGOSINE KINASE"/>
    <property type="match status" value="1"/>
</dbReference>
<dbReference type="PROSITE" id="PS50146">
    <property type="entry name" value="DAGK"/>
    <property type="match status" value="1"/>
</dbReference>
<dbReference type="GO" id="GO:0005524">
    <property type="term" value="F:ATP binding"/>
    <property type="evidence" value="ECO:0007669"/>
    <property type="project" value="UniProtKB-KW"/>
</dbReference>
<evidence type="ECO:0000313" key="6">
    <source>
        <dbReference type="EMBL" id="WKN37748.1"/>
    </source>
</evidence>
<evidence type="ECO:0000256" key="4">
    <source>
        <dbReference type="ARBA" id="ARBA00022840"/>
    </source>
</evidence>
<evidence type="ECO:0000256" key="1">
    <source>
        <dbReference type="ARBA" id="ARBA00022679"/>
    </source>
</evidence>
<protein>
    <submittedName>
        <fullName evidence="6">Diacylglycerol kinase family lipid kinase</fullName>
    </submittedName>
</protein>
<dbReference type="InterPro" id="IPR016064">
    <property type="entry name" value="NAD/diacylglycerol_kinase_sf"/>
</dbReference>
<keyword evidence="1" id="KW-0808">Transferase</keyword>
<dbReference type="SMART" id="SM00046">
    <property type="entry name" value="DAGKc"/>
    <property type="match status" value="1"/>
</dbReference>
<dbReference type="Pfam" id="PF19279">
    <property type="entry name" value="YegS_C"/>
    <property type="match status" value="1"/>
</dbReference>
<evidence type="ECO:0000259" key="5">
    <source>
        <dbReference type="PROSITE" id="PS50146"/>
    </source>
</evidence>
<gene>
    <name evidence="6" type="ORF">K4G66_03375</name>
</gene>
<keyword evidence="3 6" id="KW-0418">Kinase</keyword>
<evidence type="ECO:0000256" key="3">
    <source>
        <dbReference type="ARBA" id="ARBA00022777"/>
    </source>
</evidence>
<dbReference type="InterPro" id="IPR001206">
    <property type="entry name" value="Diacylglycerol_kinase_cat_dom"/>
</dbReference>
<dbReference type="Pfam" id="PF00781">
    <property type="entry name" value="DAGK_cat"/>
    <property type="match status" value="1"/>
</dbReference>
<keyword evidence="4" id="KW-0067">ATP-binding</keyword>
<dbReference type="InterPro" id="IPR045540">
    <property type="entry name" value="YegS/DAGK_C"/>
</dbReference>
<organism evidence="6">
    <name type="scientific">Roseihalotalea indica</name>
    <dbReference type="NCBI Taxonomy" id="2867963"/>
    <lineage>
        <taxon>Bacteria</taxon>
        <taxon>Pseudomonadati</taxon>
        <taxon>Bacteroidota</taxon>
        <taxon>Cytophagia</taxon>
        <taxon>Cytophagales</taxon>
        <taxon>Catalimonadaceae</taxon>
        <taxon>Roseihalotalea</taxon>
    </lineage>
</organism>
<dbReference type="GO" id="GO:0016301">
    <property type="term" value="F:kinase activity"/>
    <property type="evidence" value="ECO:0007669"/>
    <property type="project" value="UniProtKB-KW"/>
</dbReference>
<keyword evidence="2" id="KW-0547">Nucleotide-binding</keyword>
<dbReference type="Gene3D" id="2.60.200.40">
    <property type="match status" value="1"/>
</dbReference>
<proteinExistence type="predicted"/>
<name>A0AA49JE84_9BACT</name>
<evidence type="ECO:0000256" key="2">
    <source>
        <dbReference type="ARBA" id="ARBA00022741"/>
    </source>
</evidence>
<reference evidence="6" key="1">
    <citation type="journal article" date="2023" name="Comput. Struct. Biotechnol. J.">
        <title>Discovery of a novel marine Bacteroidetes with a rich repertoire of carbohydrate-active enzymes.</title>
        <authorList>
            <person name="Chen B."/>
            <person name="Liu G."/>
            <person name="Chen Q."/>
            <person name="Wang H."/>
            <person name="Liu L."/>
            <person name="Tang K."/>
        </authorList>
    </citation>
    <scope>NUCLEOTIDE SEQUENCE</scope>
    <source>
        <strain evidence="6">TK19036</strain>
    </source>
</reference>
<dbReference type="SUPFAM" id="SSF111331">
    <property type="entry name" value="NAD kinase/diacylglycerol kinase-like"/>
    <property type="match status" value="1"/>
</dbReference>
<dbReference type="PANTHER" id="PTHR12358:SF54">
    <property type="entry name" value="SPHINGOSINE KINASE RELATED PROTEIN"/>
    <property type="match status" value="1"/>
</dbReference>
<dbReference type="Gene3D" id="3.40.50.10330">
    <property type="entry name" value="Probable inorganic polyphosphate/atp-NAD kinase, domain 1"/>
    <property type="match status" value="1"/>
</dbReference>
<sequence>MNSSDRRYLFIVNPIAGGGSKDSCMDFLKRTFEKRNIPVHTFETTGKNDFEQAQKAIDKAQPDTVVAVGGDGTINLVAQLLRNTDLRFGIIPLGSANGMAVELGIPSNFEDATRVLLYGDTRPLDALLINETYLSLHLSDIGLNAKVVKRFEEEKLRGMGSYIRQFISELFQLRPNKFSLTLDGRKPFRKKANMIVLANATKYGTGIAVNPDGKLDDGYFEICVIKPFIWYQFFPILFSFLAGRVRNSPHVNIYQCQTAHIINRDEEILQIDGEVIGNPKTVDVKILPQAYQVIVPAR</sequence>
<dbReference type="EMBL" id="CP120682">
    <property type="protein sequence ID" value="WKN37748.1"/>
    <property type="molecule type" value="Genomic_DNA"/>
</dbReference>
<accession>A0AA49JE84</accession>
<reference evidence="6" key="2">
    <citation type="journal article" date="2024" name="Antonie Van Leeuwenhoek">
        <title>Roseihalotalea indica gen. nov., sp. nov., a halophilic Bacteroidetes from mesopelagic Southwest Indian Ocean with higher carbohydrate metabolic potential.</title>
        <authorList>
            <person name="Chen B."/>
            <person name="Zhang M."/>
            <person name="Lin D."/>
            <person name="Ye J."/>
            <person name="Tang K."/>
        </authorList>
    </citation>
    <scope>NUCLEOTIDE SEQUENCE</scope>
    <source>
        <strain evidence="6">TK19036</strain>
    </source>
</reference>
<dbReference type="AlphaFoldDB" id="A0AA49JE84"/>
<dbReference type="NCBIfam" id="TIGR00147">
    <property type="entry name" value="YegS/Rv2252/BmrU family lipid kinase"/>
    <property type="match status" value="1"/>
</dbReference>
<dbReference type="GO" id="GO:0008654">
    <property type="term" value="P:phospholipid biosynthetic process"/>
    <property type="evidence" value="ECO:0007669"/>
    <property type="project" value="InterPro"/>
</dbReference>
<feature type="domain" description="DAGKc" evidence="5">
    <location>
        <begin position="3"/>
        <end position="133"/>
    </location>
</feature>
<dbReference type="InterPro" id="IPR050187">
    <property type="entry name" value="Lipid_Phosphate_FormReg"/>
</dbReference>
<dbReference type="InterPro" id="IPR017438">
    <property type="entry name" value="ATP-NAD_kinase_N"/>
</dbReference>